<organism evidence="2 3">
    <name type="scientific">Cricetulus griseus</name>
    <name type="common">Chinese hamster</name>
    <name type="synonym">Cricetulus barabensis griseus</name>
    <dbReference type="NCBI Taxonomy" id="10029"/>
    <lineage>
        <taxon>Eukaryota</taxon>
        <taxon>Metazoa</taxon>
        <taxon>Chordata</taxon>
        <taxon>Craniata</taxon>
        <taxon>Vertebrata</taxon>
        <taxon>Euteleostomi</taxon>
        <taxon>Mammalia</taxon>
        <taxon>Eutheria</taxon>
        <taxon>Euarchontoglires</taxon>
        <taxon>Glires</taxon>
        <taxon>Rodentia</taxon>
        <taxon>Myomorpha</taxon>
        <taxon>Muroidea</taxon>
        <taxon>Cricetidae</taxon>
        <taxon>Cricetinae</taxon>
        <taxon>Cricetulus</taxon>
    </lineage>
</organism>
<dbReference type="AlphaFoldDB" id="G3IFY7"/>
<feature type="region of interest" description="Disordered" evidence="1">
    <location>
        <begin position="38"/>
        <end position="81"/>
    </location>
</feature>
<proteinExistence type="predicted"/>
<dbReference type="InParanoid" id="G3IFY7"/>
<evidence type="ECO:0000313" key="3">
    <source>
        <dbReference type="Proteomes" id="UP000001075"/>
    </source>
</evidence>
<evidence type="ECO:0000256" key="1">
    <source>
        <dbReference type="SAM" id="MobiDB-lite"/>
    </source>
</evidence>
<name>G3IFY7_CRIGR</name>
<reference evidence="3" key="1">
    <citation type="journal article" date="2011" name="Nat. Biotechnol.">
        <title>The genomic sequence of the Chinese hamster ovary (CHO)-K1 cell line.</title>
        <authorList>
            <person name="Xu X."/>
            <person name="Nagarajan H."/>
            <person name="Lewis N.E."/>
            <person name="Pan S."/>
            <person name="Cai Z."/>
            <person name="Liu X."/>
            <person name="Chen W."/>
            <person name="Xie M."/>
            <person name="Wang W."/>
            <person name="Hammond S."/>
            <person name="Andersen M.R."/>
            <person name="Neff N."/>
            <person name="Passarelli B."/>
            <person name="Koh W."/>
            <person name="Fan H.C."/>
            <person name="Wang J."/>
            <person name="Gui Y."/>
            <person name="Lee K.H."/>
            <person name="Betenbaugh M.J."/>
            <person name="Quake S.R."/>
            <person name="Famili I."/>
            <person name="Palsson B.O."/>
            <person name="Wang J."/>
        </authorList>
    </citation>
    <scope>NUCLEOTIDE SEQUENCE [LARGE SCALE GENOMIC DNA]</scope>
    <source>
        <strain evidence="3">CHO K1 cell line</strain>
    </source>
</reference>
<dbReference type="Proteomes" id="UP000001075">
    <property type="component" value="Unassembled WGS sequence"/>
</dbReference>
<sequence length="131" mass="13553">MDRSTSSADPCLTVPGRCRRSLRGVTLLYSSSRAAMPRARVTVPSTHSAAAHRPRVGAGGPGRTAGAVLPAPRAETDASWRGHRSSARAGGFCGTDLSPLCLGVPTLRRCNLLCPPPPGFSSLSCPGICNE</sequence>
<evidence type="ECO:0000313" key="2">
    <source>
        <dbReference type="EMBL" id="EGW10242.1"/>
    </source>
</evidence>
<gene>
    <name evidence="2" type="ORF">I79_022664</name>
</gene>
<accession>G3IFY7</accession>
<dbReference type="EMBL" id="JH002480">
    <property type="protein sequence ID" value="EGW10242.1"/>
    <property type="molecule type" value="Genomic_DNA"/>
</dbReference>
<protein>
    <submittedName>
        <fullName evidence="2">Uncharacterized protein</fullName>
    </submittedName>
</protein>